<sequence>MSSALYCKNCDAQLTRRLDVIPLSPEGVSRCNFVEPGENRVAEVAPVPKGGKLCVDAEFCTEFPASWQPNSIDAEDTVWINPSDLTSVLHWISEVSYHVGRDGVDGNNGPNKLCKCGALVGTEYADSYQWHVFVPIARHTYWKEQ</sequence>
<dbReference type="RefSeq" id="WP_133840670.1">
    <property type="nucleotide sequence ID" value="NZ_FXXP01000001.1"/>
</dbReference>
<keyword evidence="2" id="KW-1185">Reference proteome</keyword>
<evidence type="ECO:0000313" key="2">
    <source>
        <dbReference type="Proteomes" id="UP000225972"/>
    </source>
</evidence>
<dbReference type="Proteomes" id="UP000225972">
    <property type="component" value="Unassembled WGS sequence"/>
</dbReference>
<protein>
    <submittedName>
        <fullName evidence="1">Uncharacterized protein</fullName>
    </submittedName>
</protein>
<evidence type="ECO:0000313" key="1">
    <source>
        <dbReference type="EMBL" id="SMX27433.1"/>
    </source>
</evidence>
<gene>
    <name evidence="1" type="ORF">TRP8649_01538</name>
</gene>
<proteinExistence type="predicted"/>
<accession>A0A238JAM7</accession>
<organism evidence="1 2">
    <name type="scientific">Pelagimonas phthalicica</name>
    <dbReference type="NCBI Taxonomy" id="1037362"/>
    <lineage>
        <taxon>Bacteria</taxon>
        <taxon>Pseudomonadati</taxon>
        <taxon>Pseudomonadota</taxon>
        <taxon>Alphaproteobacteria</taxon>
        <taxon>Rhodobacterales</taxon>
        <taxon>Roseobacteraceae</taxon>
        <taxon>Pelagimonas</taxon>
    </lineage>
</organism>
<dbReference type="OrthoDB" id="7574054at2"/>
<dbReference type="EMBL" id="FXXP01000001">
    <property type="protein sequence ID" value="SMX27433.1"/>
    <property type="molecule type" value="Genomic_DNA"/>
</dbReference>
<reference evidence="2" key="1">
    <citation type="submission" date="2017-05" db="EMBL/GenBank/DDBJ databases">
        <authorList>
            <person name="Rodrigo-Torres L."/>
            <person name="Arahal R. D."/>
            <person name="Lucena T."/>
        </authorList>
    </citation>
    <scope>NUCLEOTIDE SEQUENCE [LARGE SCALE GENOMIC DNA]</scope>
    <source>
        <strain evidence="2">CECT 8649</strain>
    </source>
</reference>
<dbReference type="AlphaFoldDB" id="A0A238JAM7"/>
<name>A0A238JAM7_9RHOB</name>